<dbReference type="Proteomes" id="UP000663834">
    <property type="component" value="Unassembled WGS sequence"/>
</dbReference>
<dbReference type="EMBL" id="CAJOBH010003860">
    <property type="protein sequence ID" value="CAF3968929.1"/>
    <property type="molecule type" value="Genomic_DNA"/>
</dbReference>
<evidence type="ECO:0000313" key="4">
    <source>
        <dbReference type="EMBL" id="CAF1394482.1"/>
    </source>
</evidence>
<evidence type="ECO:0000313" key="9">
    <source>
        <dbReference type="Proteomes" id="UP000663834"/>
    </source>
</evidence>
<dbReference type="GO" id="GO:0022829">
    <property type="term" value="F:wide pore channel activity"/>
    <property type="evidence" value="ECO:0007669"/>
    <property type="project" value="TreeGrafter"/>
</dbReference>
<dbReference type="PANTHER" id="PTHR46096:SF3">
    <property type="entry name" value="PERFORIN-1"/>
    <property type="match status" value="1"/>
</dbReference>
<dbReference type="AlphaFoldDB" id="A0A815YRK9"/>
<dbReference type="Pfam" id="PF01823">
    <property type="entry name" value="MACPF"/>
    <property type="match status" value="1"/>
</dbReference>
<sequence length="371" mass="43180">MIKYIYTLISILSIYSFHGYARSLESSKDSSPSTNTLIPGVDIVGCGFDATTLQSRMCLFDLYDTTYNTYWTDPHNRSLTFRVPNGFHVLDASDLLDVNDIQIITNIYEFVTKTFYHSQHDPRGFFGFYSLVQNVQSESIHHRFYQFDFYLASRMRQIGWYTLNLLTFPVPKFNAMTSKVTASLPSTFDPNNSSIVSEFNEFFEHFGTHIVVGSTMGGLIWQQDWFESCLLRVTNMTWIREQVALRTPRGLFNLSPYRETTTKMISEEYTKRSEYSLQVMGGTHSSNISQWREWILTVKQKPHAISYDLLPIYRLLPANSDRRRSLEQATLHFRTQADLNERTYIEKIATMPKPPRPQCKKPISKRSLNLF</sequence>
<dbReference type="EMBL" id="CAJNOW010009898">
    <property type="protein sequence ID" value="CAF1573028.1"/>
    <property type="molecule type" value="Genomic_DNA"/>
</dbReference>
<dbReference type="OrthoDB" id="1366754at2759"/>
<evidence type="ECO:0000256" key="2">
    <source>
        <dbReference type="SAM" id="MobiDB-lite"/>
    </source>
</evidence>
<dbReference type="PROSITE" id="PS51412">
    <property type="entry name" value="MACPF_2"/>
    <property type="match status" value="1"/>
</dbReference>
<dbReference type="Proteomes" id="UP000663824">
    <property type="component" value="Unassembled WGS sequence"/>
</dbReference>
<proteinExistence type="predicted"/>
<reference evidence="5" key="1">
    <citation type="submission" date="2021-02" db="EMBL/GenBank/DDBJ databases">
        <authorList>
            <person name="Nowell W R."/>
        </authorList>
    </citation>
    <scope>NUCLEOTIDE SEQUENCE</scope>
</reference>
<evidence type="ECO:0000313" key="8">
    <source>
        <dbReference type="EMBL" id="CAF3968929.1"/>
    </source>
</evidence>
<dbReference type="EMBL" id="CAJNRE010021516">
    <property type="protein sequence ID" value="CAF2259220.1"/>
    <property type="molecule type" value="Genomic_DNA"/>
</dbReference>
<accession>A0A815YRK9</accession>
<evidence type="ECO:0000313" key="6">
    <source>
        <dbReference type="EMBL" id="CAF2259220.1"/>
    </source>
</evidence>
<dbReference type="Proteomes" id="UP000681720">
    <property type="component" value="Unassembled WGS sequence"/>
</dbReference>
<protein>
    <recommendedName>
        <fullName evidence="3">MACPF domain-containing protein</fullName>
    </recommendedName>
</protein>
<dbReference type="PANTHER" id="PTHR46096">
    <property type="entry name" value="PERFORIN-1"/>
    <property type="match status" value="1"/>
</dbReference>
<dbReference type="SMART" id="SM00457">
    <property type="entry name" value="MACPF"/>
    <property type="match status" value="1"/>
</dbReference>
<dbReference type="Proteomes" id="UP000681967">
    <property type="component" value="Unassembled WGS sequence"/>
</dbReference>
<name>A0A815YRK9_9BILA</name>
<dbReference type="InterPro" id="IPR052784">
    <property type="entry name" value="Perforin-1_pore-forming"/>
</dbReference>
<evidence type="ECO:0000256" key="1">
    <source>
        <dbReference type="ARBA" id="ARBA00022729"/>
    </source>
</evidence>
<dbReference type="GO" id="GO:0051607">
    <property type="term" value="P:defense response to virus"/>
    <property type="evidence" value="ECO:0007669"/>
    <property type="project" value="TreeGrafter"/>
</dbReference>
<comment type="caution">
    <text evidence="5">The sequence shown here is derived from an EMBL/GenBank/DDBJ whole genome shotgun (WGS) entry which is preliminary data.</text>
</comment>
<keyword evidence="1" id="KW-0732">Signal</keyword>
<dbReference type="EMBL" id="CAJOBJ010002887">
    <property type="protein sequence ID" value="CAF3944493.1"/>
    <property type="molecule type" value="Genomic_DNA"/>
</dbReference>
<evidence type="ECO:0000259" key="3">
    <source>
        <dbReference type="PROSITE" id="PS51412"/>
    </source>
</evidence>
<evidence type="ECO:0000313" key="5">
    <source>
        <dbReference type="EMBL" id="CAF1573028.1"/>
    </source>
</evidence>
<feature type="region of interest" description="Disordered" evidence="2">
    <location>
        <begin position="351"/>
        <end position="371"/>
    </location>
</feature>
<dbReference type="Proteomes" id="UP000663855">
    <property type="component" value="Unassembled WGS sequence"/>
</dbReference>
<evidence type="ECO:0000313" key="7">
    <source>
        <dbReference type="EMBL" id="CAF3944493.1"/>
    </source>
</evidence>
<feature type="domain" description="MACPF" evidence="3">
    <location>
        <begin position="27"/>
        <end position="346"/>
    </location>
</feature>
<dbReference type="GO" id="GO:0016020">
    <property type="term" value="C:membrane"/>
    <property type="evidence" value="ECO:0007669"/>
    <property type="project" value="TreeGrafter"/>
</dbReference>
<organism evidence="5 9">
    <name type="scientific">Rotaria magnacalcarata</name>
    <dbReference type="NCBI Taxonomy" id="392030"/>
    <lineage>
        <taxon>Eukaryota</taxon>
        <taxon>Metazoa</taxon>
        <taxon>Spiralia</taxon>
        <taxon>Gnathifera</taxon>
        <taxon>Rotifera</taxon>
        <taxon>Eurotatoria</taxon>
        <taxon>Bdelloidea</taxon>
        <taxon>Philodinida</taxon>
        <taxon>Philodinidae</taxon>
        <taxon>Rotaria</taxon>
    </lineage>
</organism>
<gene>
    <name evidence="8" type="ORF">BYL167_LOCUS11967</name>
    <name evidence="4" type="ORF">CJN711_LOCUS21638</name>
    <name evidence="7" type="ORF">GIL414_LOCUS8763</name>
    <name evidence="5" type="ORF">KQP761_LOCUS19372</name>
    <name evidence="6" type="ORF">MBJ925_LOCUS38454</name>
</gene>
<dbReference type="EMBL" id="CAJNOV010010141">
    <property type="protein sequence ID" value="CAF1394482.1"/>
    <property type="molecule type" value="Genomic_DNA"/>
</dbReference>
<dbReference type="InterPro" id="IPR020864">
    <property type="entry name" value="MACPF"/>
</dbReference>